<feature type="chain" id="PRO_5029683357" evidence="1">
    <location>
        <begin position="22"/>
        <end position="159"/>
    </location>
</feature>
<keyword evidence="2" id="KW-0449">Lipoprotein</keyword>
<organism evidence="2 3">
    <name type="scientific">Campylobacter armoricus</name>
    <dbReference type="NCBI Taxonomy" id="2505970"/>
    <lineage>
        <taxon>Bacteria</taxon>
        <taxon>Pseudomonadati</taxon>
        <taxon>Campylobacterota</taxon>
        <taxon>Epsilonproteobacteria</taxon>
        <taxon>Campylobacterales</taxon>
        <taxon>Campylobacteraceae</taxon>
        <taxon>Campylobacter</taxon>
    </lineage>
</organism>
<protein>
    <submittedName>
        <fullName evidence="2">Putative lipoprotein</fullName>
    </submittedName>
</protein>
<dbReference type="GeneID" id="56587373"/>
<dbReference type="Proteomes" id="UP000509246">
    <property type="component" value="Chromosome"/>
</dbReference>
<accession>A0A7L5HZX5</accession>
<dbReference type="RefSeq" id="WP_139426808.1">
    <property type="nucleotide sequence ID" value="NZ_CBCSFY010000020.1"/>
</dbReference>
<feature type="signal peptide" evidence="1">
    <location>
        <begin position="1"/>
        <end position="21"/>
    </location>
</feature>
<gene>
    <name evidence="2" type="ORF">CARM_1625</name>
</gene>
<reference evidence="2 3" key="1">
    <citation type="submission" date="2020-05" db="EMBL/GenBank/DDBJ databases">
        <title>Complete genome sequencing of Campylobacter and Arcobacter type strains.</title>
        <authorList>
            <person name="Miller W.G."/>
            <person name="Yee E."/>
        </authorList>
    </citation>
    <scope>NUCLEOTIDE SEQUENCE [LARGE SCALE GENOMIC DNA]</scope>
    <source>
        <strain evidence="2 3">CCUG 73571</strain>
    </source>
</reference>
<sequence>MKNLLQIVFLCFFCVFLSSCALKNKTQSQGVYVVLKTPYIKFADYGFLYKGKKITRLELYNASKALFELKIDDKICINGVCYAKLSFNEKFFSYKYYEGFLQDLIYKKPIFYGKNKQATSCGFTQKIVSKNYDIFYEVCNGYMSFSEKKSKVKFSMKSL</sequence>
<keyword evidence="3" id="KW-1185">Reference proteome</keyword>
<evidence type="ECO:0000313" key="3">
    <source>
        <dbReference type="Proteomes" id="UP000509246"/>
    </source>
</evidence>
<dbReference type="EMBL" id="CP053825">
    <property type="protein sequence ID" value="QKF80496.1"/>
    <property type="molecule type" value="Genomic_DNA"/>
</dbReference>
<keyword evidence="1" id="KW-0732">Signal</keyword>
<dbReference type="AlphaFoldDB" id="A0A7L5HZX5"/>
<dbReference type="PROSITE" id="PS51257">
    <property type="entry name" value="PROKAR_LIPOPROTEIN"/>
    <property type="match status" value="1"/>
</dbReference>
<dbReference type="KEGG" id="carm:CARM_1625"/>
<proteinExistence type="predicted"/>
<name>A0A7L5HZX5_9BACT</name>
<evidence type="ECO:0000256" key="1">
    <source>
        <dbReference type="SAM" id="SignalP"/>
    </source>
</evidence>
<evidence type="ECO:0000313" key="2">
    <source>
        <dbReference type="EMBL" id="QKF80496.1"/>
    </source>
</evidence>